<evidence type="ECO:0000313" key="4">
    <source>
        <dbReference type="Proteomes" id="UP001193389"/>
    </source>
</evidence>
<dbReference type="AlphaFoldDB" id="A0A5K7S653"/>
<dbReference type="Pfam" id="PF13340">
    <property type="entry name" value="DUF4096"/>
    <property type="match status" value="1"/>
</dbReference>
<dbReference type="InterPro" id="IPR002559">
    <property type="entry name" value="Transposase_11"/>
</dbReference>
<dbReference type="PANTHER" id="PTHR30007:SF0">
    <property type="entry name" value="TRANSPOSASE"/>
    <property type="match status" value="1"/>
</dbReference>
<name>A0A5K7S653_9BACT</name>
<sequence>MKHYPTNLTDSQWMLLSGILNDNRKRKHSLRDIFNAIFYLIKTGCQWRMIPGCFPNWELVYYYFTRWKNNGVIEQVHELLRDKIRKKAGKYESPSLACIDSQSIKTTRLGGECRGFDGGKMIKGRKRHIVTDTMGLLLAVVVHAANVHDSKGASDVIALLKGRFERLVKIVADGGYRGELIEKTKTTFGWILEIVLRSDHSSKFTVIPKRWVVERTFAWFESYRRLSKDFEYLTNTSQVMIQIAMIRLMLNRIKK</sequence>
<dbReference type="GO" id="GO:0006313">
    <property type="term" value="P:DNA transposition"/>
    <property type="evidence" value="ECO:0007669"/>
    <property type="project" value="InterPro"/>
</dbReference>
<gene>
    <name evidence="3" type="ORF">AQPE_1124</name>
</gene>
<accession>A0A5K7S653</accession>
<dbReference type="Proteomes" id="UP001193389">
    <property type="component" value="Chromosome"/>
</dbReference>
<feature type="domain" description="Insertion element IS402-like" evidence="2">
    <location>
        <begin position="8"/>
        <end position="77"/>
    </location>
</feature>
<dbReference type="GO" id="GO:0004803">
    <property type="term" value="F:transposase activity"/>
    <property type="evidence" value="ECO:0007669"/>
    <property type="project" value="InterPro"/>
</dbReference>
<proteinExistence type="predicted"/>
<dbReference type="EMBL" id="AP018694">
    <property type="protein sequence ID" value="BBE16977.1"/>
    <property type="molecule type" value="Genomic_DNA"/>
</dbReference>
<keyword evidence="4" id="KW-1185">Reference proteome</keyword>
<dbReference type="Pfam" id="PF01609">
    <property type="entry name" value="DDE_Tnp_1"/>
    <property type="match status" value="1"/>
</dbReference>
<dbReference type="NCBIfam" id="NF033580">
    <property type="entry name" value="transpos_IS5_3"/>
    <property type="match status" value="1"/>
</dbReference>
<protein>
    <submittedName>
        <fullName evidence="3">Mobile element protein</fullName>
    </submittedName>
</protein>
<dbReference type="KEGG" id="anf:AQPE_1124"/>
<reference evidence="3" key="1">
    <citation type="journal article" date="2020" name="Int. J. Syst. Evol. Microbiol.">
        <title>Aquipluma nitroreducens gen. nov. sp. nov., a novel facultatively anaerobic bacterium isolated from a freshwater lake.</title>
        <authorList>
            <person name="Watanabe M."/>
            <person name="Kojima H."/>
            <person name="Fukui M."/>
        </authorList>
    </citation>
    <scope>NUCLEOTIDE SEQUENCE</scope>
    <source>
        <strain evidence="3">MeG22</strain>
    </source>
</reference>
<dbReference type="GO" id="GO:0003677">
    <property type="term" value="F:DNA binding"/>
    <property type="evidence" value="ECO:0007669"/>
    <property type="project" value="InterPro"/>
</dbReference>
<dbReference type="InterPro" id="IPR025161">
    <property type="entry name" value="IS402-like_dom"/>
</dbReference>
<organism evidence="3 4">
    <name type="scientific">Aquipluma nitroreducens</name>
    <dbReference type="NCBI Taxonomy" id="2010828"/>
    <lineage>
        <taxon>Bacteria</taxon>
        <taxon>Pseudomonadati</taxon>
        <taxon>Bacteroidota</taxon>
        <taxon>Bacteroidia</taxon>
        <taxon>Marinilabiliales</taxon>
        <taxon>Prolixibacteraceae</taxon>
        <taxon>Aquipluma</taxon>
    </lineage>
</organism>
<feature type="domain" description="Transposase IS4-like" evidence="1">
    <location>
        <begin position="94"/>
        <end position="248"/>
    </location>
</feature>
<dbReference type="RefSeq" id="WP_318350008.1">
    <property type="nucleotide sequence ID" value="NZ_AP018694.1"/>
</dbReference>
<evidence type="ECO:0000259" key="2">
    <source>
        <dbReference type="Pfam" id="PF13340"/>
    </source>
</evidence>
<dbReference type="PANTHER" id="PTHR30007">
    <property type="entry name" value="PHP DOMAIN PROTEIN"/>
    <property type="match status" value="1"/>
</dbReference>
<evidence type="ECO:0000313" key="3">
    <source>
        <dbReference type="EMBL" id="BBE16977.1"/>
    </source>
</evidence>
<evidence type="ECO:0000259" key="1">
    <source>
        <dbReference type="Pfam" id="PF01609"/>
    </source>
</evidence>